<evidence type="ECO:0000256" key="2">
    <source>
        <dbReference type="SAM" id="Phobius"/>
    </source>
</evidence>
<dbReference type="EMBL" id="BOOY01000038">
    <property type="protein sequence ID" value="GIJ06125.1"/>
    <property type="molecule type" value="Genomic_DNA"/>
</dbReference>
<keyword evidence="2" id="KW-0472">Membrane</keyword>
<dbReference type="SUPFAM" id="SSF63411">
    <property type="entry name" value="LuxS/MPP-like metallohydrolase"/>
    <property type="match status" value="2"/>
</dbReference>
<dbReference type="Proteomes" id="UP000652013">
    <property type="component" value="Unassembled WGS sequence"/>
</dbReference>
<dbReference type="InterPro" id="IPR007863">
    <property type="entry name" value="Peptidase_M16_C"/>
</dbReference>
<dbReference type="Gene3D" id="3.30.830.10">
    <property type="entry name" value="Metalloenzyme, LuxS/M16 peptidase-like"/>
    <property type="match status" value="2"/>
</dbReference>
<feature type="transmembrane region" description="Helical" evidence="2">
    <location>
        <begin position="537"/>
        <end position="558"/>
    </location>
</feature>
<dbReference type="RefSeq" id="WP_203941312.1">
    <property type="nucleotide sequence ID" value="NZ_BAAAGJ010000014.1"/>
</dbReference>
<evidence type="ECO:0000256" key="1">
    <source>
        <dbReference type="SAM" id="MobiDB-lite"/>
    </source>
</evidence>
<dbReference type="GO" id="GO:0046872">
    <property type="term" value="F:metal ion binding"/>
    <property type="evidence" value="ECO:0007669"/>
    <property type="project" value="InterPro"/>
</dbReference>
<organism evidence="4 5">
    <name type="scientific">Spirilliplanes yamanashiensis</name>
    <dbReference type="NCBI Taxonomy" id="42233"/>
    <lineage>
        <taxon>Bacteria</taxon>
        <taxon>Bacillati</taxon>
        <taxon>Actinomycetota</taxon>
        <taxon>Actinomycetes</taxon>
        <taxon>Micromonosporales</taxon>
        <taxon>Micromonosporaceae</taxon>
        <taxon>Spirilliplanes</taxon>
    </lineage>
</organism>
<accession>A0A8J3YDU1</accession>
<dbReference type="Pfam" id="PF05193">
    <property type="entry name" value="Peptidase_M16_C"/>
    <property type="match status" value="1"/>
</dbReference>
<dbReference type="AlphaFoldDB" id="A0A8J3YDU1"/>
<feature type="transmembrane region" description="Helical" evidence="2">
    <location>
        <begin position="509"/>
        <end position="531"/>
    </location>
</feature>
<sequence length="569" mass="59645">MIKHTEVDGVPAILAPTSGQLHAGLVFRVGQADETLSRSGITHLLEHLTLFPLGIADYHFNGATGSVSTHFHMQGSDRDVATFITRVCASLAALPFERLAKEKEILRTEAAGRGGHVGEPMALWRHGARGYGLAGYPEWGLTALTPDDLRAWAATYFTRENAVLWIAGDEVPAGLRLDLPAGVRRPVPPVTSALPQTPAWFSGSSRATAWDAVVPRSAAAGVFTGVLERELFRALRQEDGLSYTAHAAYEPRGDGSALIVAVADALPEKADAVLGGFVDVLAKLKVGRIDPADVDAVVGKAADALGTAEADAARLPQYAFDMLVGFPLQTLEEAAADLRAVTPGAVAAVAAEALSTGLLMTPGRRSADWAGYATAPQGSESAVPGHAHRSVDVPGHRLVVGQAGVSLVRGDDVATVTFDACAAALAFPDGGRMLVGHDAVVVQVEPTLFEGAAAALPTIDAATAPVRVPMPARDPDDIPRPGDDRRADPRADADTADAGSRGLLVARLVVLWVLLVAVGGFTALLTLGTVMEQGDRAPLVTVLVFLYGLTALIIWGVVRGTRQLRRLRR</sequence>
<evidence type="ECO:0000313" key="5">
    <source>
        <dbReference type="Proteomes" id="UP000652013"/>
    </source>
</evidence>
<reference evidence="4" key="1">
    <citation type="submission" date="2021-01" db="EMBL/GenBank/DDBJ databases">
        <title>Whole genome shotgun sequence of Spirilliplanes yamanashiensis NBRC 15828.</title>
        <authorList>
            <person name="Komaki H."/>
            <person name="Tamura T."/>
        </authorList>
    </citation>
    <scope>NUCLEOTIDE SEQUENCE</scope>
    <source>
        <strain evidence="4">NBRC 15828</strain>
    </source>
</reference>
<feature type="domain" description="Peptidase M16 C-terminal" evidence="3">
    <location>
        <begin position="215"/>
        <end position="297"/>
    </location>
</feature>
<keyword evidence="5" id="KW-1185">Reference proteome</keyword>
<gene>
    <name evidence="4" type="ORF">Sya03_54770</name>
</gene>
<keyword evidence="2" id="KW-1133">Transmembrane helix</keyword>
<feature type="compositionally biased region" description="Basic and acidic residues" evidence="1">
    <location>
        <begin position="473"/>
        <end position="493"/>
    </location>
</feature>
<proteinExistence type="predicted"/>
<evidence type="ECO:0000313" key="4">
    <source>
        <dbReference type="EMBL" id="GIJ06125.1"/>
    </source>
</evidence>
<feature type="region of interest" description="Disordered" evidence="1">
    <location>
        <begin position="467"/>
        <end position="496"/>
    </location>
</feature>
<keyword evidence="2" id="KW-0812">Transmembrane</keyword>
<name>A0A8J3YDU1_9ACTN</name>
<protein>
    <recommendedName>
        <fullName evidence="3">Peptidase M16 C-terminal domain-containing protein</fullName>
    </recommendedName>
</protein>
<comment type="caution">
    <text evidence="4">The sequence shown here is derived from an EMBL/GenBank/DDBJ whole genome shotgun (WGS) entry which is preliminary data.</text>
</comment>
<evidence type="ECO:0000259" key="3">
    <source>
        <dbReference type="Pfam" id="PF05193"/>
    </source>
</evidence>
<dbReference type="InterPro" id="IPR011249">
    <property type="entry name" value="Metalloenz_LuxS/M16"/>
</dbReference>